<protein>
    <submittedName>
        <fullName evidence="1">Uncharacterized protein</fullName>
    </submittedName>
</protein>
<gene>
    <name evidence="1" type="ORF">M8818_005594</name>
</gene>
<proteinExistence type="predicted"/>
<evidence type="ECO:0000313" key="2">
    <source>
        <dbReference type="Proteomes" id="UP001320706"/>
    </source>
</evidence>
<comment type="caution">
    <text evidence="1">The sequence shown here is derived from an EMBL/GenBank/DDBJ whole genome shotgun (WGS) entry which is preliminary data.</text>
</comment>
<name>A0ACC3SCS2_9PEZI</name>
<evidence type="ECO:0000313" key="1">
    <source>
        <dbReference type="EMBL" id="KAK8202068.1"/>
    </source>
</evidence>
<dbReference type="Proteomes" id="UP001320706">
    <property type="component" value="Unassembled WGS sequence"/>
</dbReference>
<sequence>MSKEAAPTMGWSLGSDQAGESLLTAARWEETRNGTGPRRTESARTGLERKGTQKAVHQITSLGCGDGRLAQATMTRRSGKQKDGFLAVG</sequence>
<reference evidence="1" key="1">
    <citation type="submission" date="2024-02" db="EMBL/GenBank/DDBJ databases">
        <title>Metagenome Assembled Genome of Zalaria obscura JY119.</title>
        <authorList>
            <person name="Vighnesh L."/>
            <person name="Jagadeeshwari U."/>
            <person name="Venkata Ramana C."/>
            <person name="Sasikala C."/>
        </authorList>
    </citation>
    <scope>NUCLEOTIDE SEQUENCE</scope>
    <source>
        <strain evidence="1">JY119</strain>
    </source>
</reference>
<keyword evidence="2" id="KW-1185">Reference proteome</keyword>
<accession>A0ACC3SCS2</accession>
<dbReference type="EMBL" id="JAMKPW020000033">
    <property type="protein sequence ID" value="KAK8202068.1"/>
    <property type="molecule type" value="Genomic_DNA"/>
</dbReference>
<organism evidence="1 2">
    <name type="scientific">Zalaria obscura</name>
    <dbReference type="NCBI Taxonomy" id="2024903"/>
    <lineage>
        <taxon>Eukaryota</taxon>
        <taxon>Fungi</taxon>
        <taxon>Dikarya</taxon>
        <taxon>Ascomycota</taxon>
        <taxon>Pezizomycotina</taxon>
        <taxon>Dothideomycetes</taxon>
        <taxon>Dothideomycetidae</taxon>
        <taxon>Dothideales</taxon>
        <taxon>Zalariaceae</taxon>
        <taxon>Zalaria</taxon>
    </lineage>
</organism>